<name>A0A917U9U3_9ACTN</name>
<proteinExistence type="predicted"/>
<accession>A0A917U9U3</accession>
<organism evidence="1 2">
    <name type="scientific">Dactylosporangium sucinum</name>
    <dbReference type="NCBI Taxonomy" id="1424081"/>
    <lineage>
        <taxon>Bacteria</taxon>
        <taxon>Bacillati</taxon>
        <taxon>Actinomycetota</taxon>
        <taxon>Actinomycetes</taxon>
        <taxon>Micromonosporales</taxon>
        <taxon>Micromonosporaceae</taxon>
        <taxon>Dactylosporangium</taxon>
    </lineage>
</organism>
<protein>
    <submittedName>
        <fullName evidence="1">Uncharacterized protein</fullName>
    </submittedName>
</protein>
<gene>
    <name evidence="1" type="ORF">GCM10007977_084280</name>
</gene>
<evidence type="ECO:0000313" key="1">
    <source>
        <dbReference type="EMBL" id="GGM69696.1"/>
    </source>
</evidence>
<sequence length="105" mass="11269">MLTNSAQFNKVLDVVGKAMTIDSGGIGLADWAYAMRGIGGDDLLTIKTNNGAFNQSSENRGAEALDRTTLDLLEAVRTDQVAALPVQAGSSRFPIQDVGMIRLRW</sequence>
<comment type="caution">
    <text evidence="1">The sequence shown here is derived from an EMBL/GenBank/DDBJ whole genome shotgun (WGS) entry which is preliminary data.</text>
</comment>
<keyword evidence="2" id="KW-1185">Reference proteome</keyword>
<evidence type="ECO:0000313" key="2">
    <source>
        <dbReference type="Proteomes" id="UP000642070"/>
    </source>
</evidence>
<dbReference type="AlphaFoldDB" id="A0A917U9U3"/>
<dbReference type="Proteomes" id="UP000642070">
    <property type="component" value="Unassembled WGS sequence"/>
</dbReference>
<dbReference type="EMBL" id="BMPI01000059">
    <property type="protein sequence ID" value="GGM69696.1"/>
    <property type="molecule type" value="Genomic_DNA"/>
</dbReference>
<reference evidence="1" key="2">
    <citation type="submission" date="2020-09" db="EMBL/GenBank/DDBJ databases">
        <authorList>
            <person name="Sun Q."/>
            <person name="Ohkuma M."/>
        </authorList>
    </citation>
    <scope>NUCLEOTIDE SEQUENCE</scope>
    <source>
        <strain evidence="1">JCM 19831</strain>
    </source>
</reference>
<reference evidence="1" key="1">
    <citation type="journal article" date="2014" name="Int. J. Syst. Evol. Microbiol.">
        <title>Complete genome sequence of Corynebacterium casei LMG S-19264T (=DSM 44701T), isolated from a smear-ripened cheese.</title>
        <authorList>
            <consortium name="US DOE Joint Genome Institute (JGI-PGF)"/>
            <person name="Walter F."/>
            <person name="Albersmeier A."/>
            <person name="Kalinowski J."/>
            <person name="Ruckert C."/>
        </authorList>
    </citation>
    <scope>NUCLEOTIDE SEQUENCE</scope>
    <source>
        <strain evidence="1">JCM 19831</strain>
    </source>
</reference>